<gene>
    <name evidence="1" type="ORF">AB447_220040</name>
    <name evidence="2" type="ORF">P8828_22800</name>
</gene>
<keyword evidence="4" id="KW-1185">Reference proteome</keyword>
<evidence type="ECO:0000313" key="4">
    <source>
        <dbReference type="Proteomes" id="UP001341297"/>
    </source>
</evidence>
<dbReference type="RefSeq" id="WP_048355074.1">
    <property type="nucleotide sequence ID" value="NZ_CP023481.1"/>
</dbReference>
<dbReference type="Proteomes" id="UP001341297">
    <property type="component" value="Unassembled WGS sequence"/>
</dbReference>
<dbReference type="AlphaFoldDB" id="A0A0J6EWH1"/>
<dbReference type="PATRIC" id="fig|1664069.3.peg.1301"/>
<dbReference type="EMBL" id="JARRTL010000034">
    <property type="protein sequence ID" value="MEC0487578.1"/>
    <property type="molecule type" value="Genomic_DNA"/>
</dbReference>
<proteinExistence type="predicted"/>
<reference evidence="1" key="2">
    <citation type="submission" date="2015-10" db="EMBL/GenBank/DDBJ databases">
        <authorList>
            <person name="Gilbert D.G."/>
        </authorList>
    </citation>
    <scope>NUCLEOTIDE SEQUENCE</scope>
    <source>
        <strain evidence="1">GO-13</strain>
    </source>
</reference>
<organism evidence="1 3">
    <name type="scientific">Bacillus glycinifermentans</name>
    <dbReference type="NCBI Taxonomy" id="1664069"/>
    <lineage>
        <taxon>Bacteria</taxon>
        <taxon>Bacillati</taxon>
        <taxon>Bacillota</taxon>
        <taxon>Bacilli</taxon>
        <taxon>Bacillales</taxon>
        <taxon>Bacillaceae</taxon>
        <taxon>Bacillus</taxon>
    </lineage>
</organism>
<accession>A0A0J6H8H7</accession>
<reference evidence="2 4" key="3">
    <citation type="submission" date="2023-03" db="EMBL/GenBank/DDBJ databases">
        <title>Agriculturally important microbes genome sequencing.</title>
        <authorList>
            <person name="Dunlap C."/>
        </authorList>
    </citation>
    <scope>NUCLEOTIDE SEQUENCE [LARGE SCALE GENOMIC DNA]</scope>
    <source>
        <strain evidence="2 4">CBP-3203</strain>
    </source>
</reference>
<dbReference type="EMBL" id="LECW02000022">
    <property type="protein sequence ID" value="KRT93239.1"/>
    <property type="molecule type" value="Genomic_DNA"/>
</dbReference>
<dbReference type="OrthoDB" id="2938417at2"/>
<name>A0A0J6EWH1_9BACI</name>
<comment type="caution">
    <text evidence="1">The sequence shown here is derived from an EMBL/GenBank/DDBJ whole genome shotgun (WGS) entry which is preliminary data.</text>
</comment>
<evidence type="ECO:0000313" key="2">
    <source>
        <dbReference type="EMBL" id="MEC0487578.1"/>
    </source>
</evidence>
<evidence type="ECO:0008006" key="5">
    <source>
        <dbReference type="Google" id="ProtNLM"/>
    </source>
</evidence>
<dbReference type="Proteomes" id="UP000036168">
    <property type="component" value="Unassembled WGS sequence"/>
</dbReference>
<sequence length="191" mass="22231">MKSVLVIGADEFFGLSFCERLMEEGISVDVKLQEASDEKKRLYLEERLMWLVRNQHFCVIEQDAGSGYDKIFIQYPEKMPEKALDVLTENTPAFLLLYEHQEDEAVKKEADEKGVQTIVLPDMYGPWNAGEEDEESRESGFFVDDVASQLAVYMMEKDPSPLQFKRRITEEEAAPKIEEWKRQMTTIFDKK</sequence>
<evidence type="ECO:0000313" key="1">
    <source>
        <dbReference type="EMBL" id="KRT93239.1"/>
    </source>
</evidence>
<dbReference type="STRING" id="1664069.BGLY_1244"/>
<accession>A0A0J6EWH1</accession>
<protein>
    <recommendedName>
        <fullName evidence="5">NAD(P)-binding domain-containing protein</fullName>
    </recommendedName>
</protein>
<reference evidence="1 3" key="1">
    <citation type="journal article" date="2015" name="Int. J. Syst. Evol. Microbiol.">
        <title>Bacillus glycinifermentans sp. nov., isolated from fermented soybean paste.</title>
        <authorList>
            <person name="Kim S.J."/>
            <person name="Dunlap C.A."/>
            <person name="Kwon S.W."/>
            <person name="Rooney A.P."/>
        </authorList>
    </citation>
    <scope>NUCLEOTIDE SEQUENCE [LARGE SCALE GENOMIC DNA]</scope>
    <source>
        <strain evidence="1 3">GO-13</strain>
    </source>
</reference>
<evidence type="ECO:0000313" key="3">
    <source>
        <dbReference type="Proteomes" id="UP000036168"/>
    </source>
</evidence>